<name>A0A1S7FXF8_9LIST</name>
<dbReference type="Proteomes" id="UP000564536">
    <property type="component" value="Unassembled WGS sequence"/>
</dbReference>
<dbReference type="InterPro" id="IPR000595">
    <property type="entry name" value="cNMP-bd_dom"/>
</dbReference>
<dbReference type="EMBL" id="JAARRL010000027">
    <property type="protein sequence ID" value="MBC1501691.1"/>
    <property type="molecule type" value="Genomic_DNA"/>
</dbReference>
<dbReference type="CDD" id="cd00038">
    <property type="entry name" value="CAP_ED"/>
    <property type="match status" value="1"/>
</dbReference>
<dbReference type="EMBL" id="CP011102">
    <property type="protein sequence ID" value="AQY52037.1"/>
    <property type="molecule type" value="Genomic_DNA"/>
</dbReference>
<evidence type="ECO:0000313" key="3">
    <source>
        <dbReference type="EMBL" id="AQY52037.1"/>
    </source>
</evidence>
<evidence type="ECO:0000256" key="1">
    <source>
        <dbReference type="ARBA" id="ARBA00023159"/>
    </source>
</evidence>
<feature type="domain" description="Cyclic nucleotide-binding" evidence="2">
    <location>
        <begin position="44"/>
        <end position="115"/>
    </location>
</feature>
<dbReference type="KEGG" id="lwi:UE46_14105"/>
<dbReference type="Gene3D" id="1.10.10.10">
    <property type="entry name" value="Winged helix-like DNA-binding domain superfamily/Winged helix DNA-binding domain"/>
    <property type="match status" value="1"/>
</dbReference>
<dbReference type="SUPFAM" id="SSF46785">
    <property type="entry name" value="Winged helix' DNA-binding domain"/>
    <property type="match status" value="1"/>
</dbReference>
<keyword evidence="1" id="KW-0010">Activator</keyword>
<proteinExistence type="predicted"/>
<evidence type="ECO:0000313" key="6">
    <source>
        <dbReference type="Proteomes" id="UP000564536"/>
    </source>
</evidence>
<evidence type="ECO:0000259" key="2">
    <source>
        <dbReference type="PROSITE" id="PS50042"/>
    </source>
</evidence>
<reference evidence="3" key="1">
    <citation type="submission" date="2015-03" db="EMBL/GenBank/DDBJ databases">
        <authorList>
            <person name="Murphy D."/>
        </authorList>
    </citation>
    <scope>NUCLEOTIDE SEQUENCE [LARGE SCALE GENOMIC DNA]</scope>
    <source>
        <strain evidence="3">WS 4560</strain>
    </source>
</reference>
<dbReference type="AlphaFoldDB" id="A0A1S7FXF8"/>
<dbReference type="InterPro" id="IPR036388">
    <property type="entry name" value="WH-like_DNA-bd_sf"/>
</dbReference>
<accession>A0A1S7FXF8</accession>
<dbReference type="InterPro" id="IPR018490">
    <property type="entry name" value="cNMP-bd_dom_sf"/>
</dbReference>
<keyword evidence="5" id="KW-1185">Reference proteome</keyword>
<sequence>MYLKETIDNFATSSNILKLLKKYPQFNHHCVEERVPKGQELLFGKRRDYFYLIEQGFVKYTYAGETGKNFSFFTPAGSFPFLPMYEEDIPTKSKLEALTDVTWWRIDFSFLKQTLLLEDPRNYILLHFAARTRRELYAIAVKDRLNSKERIYFSIISLINMGFRIETNTVELPIFLTYESLAELSNTSKGYASKVLLELRQEKILISNKKPWIISDVKKLKDLLEADNLPKPF</sequence>
<protein>
    <submittedName>
        <fullName evidence="4">Crp/Fnr family transcriptional regulator</fullName>
    </submittedName>
    <submittedName>
        <fullName evidence="3">Cyclic nucleotide-binding protein</fullName>
    </submittedName>
</protein>
<dbReference type="InterPro" id="IPR014710">
    <property type="entry name" value="RmlC-like_jellyroll"/>
</dbReference>
<dbReference type="Proteomes" id="UP000223060">
    <property type="component" value="Chromosome"/>
</dbReference>
<gene>
    <name evidence="4" type="ORF">HB943_13875</name>
    <name evidence="3" type="ORF">UE46_14105</name>
</gene>
<dbReference type="Gene3D" id="2.60.120.10">
    <property type="entry name" value="Jelly Rolls"/>
    <property type="match status" value="1"/>
</dbReference>
<organism evidence="3 5">
    <name type="scientific">Listeria weihenstephanensis</name>
    <dbReference type="NCBI Taxonomy" id="1006155"/>
    <lineage>
        <taxon>Bacteria</taxon>
        <taxon>Bacillati</taxon>
        <taxon>Bacillota</taxon>
        <taxon>Bacilli</taxon>
        <taxon>Bacillales</taxon>
        <taxon>Listeriaceae</taxon>
        <taxon>Listeria</taxon>
    </lineage>
</organism>
<dbReference type="SUPFAM" id="SSF51206">
    <property type="entry name" value="cAMP-binding domain-like"/>
    <property type="match status" value="1"/>
</dbReference>
<dbReference type="PROSITE" id="PS50042">
    <property type="entry name" value="CNMP_BINDING_3"/>
    <property type="match status" value="1"/>
</dbReference>
<reference evidence="5" key="2">
    <citation type="submission" date="2015-03" db="EMBL/GenBank/DDBJ databases">
        <authorList>
            <person name="Ferrari E."/>
            <person name="Walter M.C."/>
            <person name="Huptas C."/>
            <person name="Scherer S."/>
            <person name="Mueller-Herbst S."/>
        </authorList>
    </citation>
    <scope>NUCLEOTIDE SEQUENCE [LARGE SCALE GENOMIC DNA]</scope>
    <source>
        <strain evidence="5">LWP01</strain>
    </source>
</reference>
<dbReference type="RefSeq" id="WP_036061195.1">
    <property type="nucleotide sequence ID" value="NZ_CP011102.1"/>
</dbReference>
<evidence type="ECO:0000313" key="4">
    <source>
        <dbReference type="EMBL" id="MBC1501691.1"/>
    </source>
</evidence>
<dbReference type="InterPro" id="IPR036390">
    <property type="entry name" value="WH_DNA-bd_sf"/>
</dbReference>
<reference evidence="4 6" key="3">
    <citation type="submission" date="2020-03" db="EMBL/GenBank/DDBJ databases">
        <title>Soil Listeria distribution.</title>
        <authorList>
            <person name="Liao J."/>
            <person name="Wiedmann M."/>
        </authorList>
    </citation>
    <scope>NUCLEOTIDE SEQUENCE [LARGE SCALE GENOMIC DNA]</scope>
    <source>
        <strain evidence="4 6">FSL L7-1523</strain>
    </source>
</reference>
<evidence type="ECO:0000313" key="5">
    <source>
        <dbReference type="Proteomes" id="UP000223060"/>
    </source>
</evidence>